<evidence type="ECO:0000256" key="4">
    <source>
        <dbReference type="SAM" id="MobiDB-lite"/>
    </source>
</evidence>
<evidence type="ECO:0000313" key="6">
    <source>
        <dbReference type="EMBL" id="KAL1301857.1"/>
    </source>
</evidence>
<name>A0ABR3P6V0_9PEZI</name>
<evidence type="ECO:0000259" key="5">
    <source>
        <dbReference type="PROSITE" id="PS50048"/>
    </source>
</evidence>
<proteinExistence type="predicted"/>
<dbReference type="InterPro" id="IPR007219">
    <property type="entry name" value="XnlR_reg_dom"/>
</dbReference>
<dbReference type="InterPro" id="IPR036864">
    <property type="entry name" value="Zn2-C6_fun-type_DNA-bd_sf"/>
</dbReference>
<feature type="region of interest" description="Disordered" evidence="4">
    <location>
        <begin position="613"/>
        <end position="647"/>
    </location>
</feature>
<sequence length="730" mass="81975">MEDPYNSAEKKKDANPPGVALLSCELCSKRKIRCDKRQPCGACSKAGKECTPVVRPRLPRGRRGGRKEANTELRLRVKKLEELVSSLSSTNNSSATHDIAKLVLHDKPDSPATSTSSPGNSNSKSHSSSGDTDISRLLGSTVWTQLSNELNGLRHVLESRDDEDEIDNSPPDLASQEDSAAIDLPLQSDDYKEDPSEFLSSQNIRQYLNIYKRHVDPVFKIFHLPTFERSAGNGDPYLGFPVRSSTFRFLRAAAFYTTVCSCNEEECLAYFGEQKEVISNQWRAIMERNFQIIGMANNHSIVYLQGLVLYVSAIRTHNNGPQSWTLMGLASRIAIALQLHREESYATLTFYQGQIYRRAWFSLLALDYQAASDRGSDSCIPSNGYNTKCLEDINDADFGPGTTEPPSRKHEFTDTTFTVIASEAQYLLRELNFVPVRDNDAPPRPIQQSWEVRQEAVRRLDAYLTQQFLSKCDLTQDIQYAAFCLGKIIISGLWLSVVRPLQRHPAMTPPPPGAVNILLSATETLELKRTFSNETTHCWHWMFESYVNWHSLAVVLAELCSSSLQNTELVERAWRTAESNFEYVAVKVAEGANGGLWKPIRKLMRMARRRRAMHQAQMQAATSQAQAYQPNTQQQQQQQQQQELPMTSTTTAMSTNLDLFASMVSTTPASIPTDSLTDGEPASTLPMDYDLSMGQMDDSWMNWQGFVDDLAQNSYIGWTMNMGVGSWPAM</sequence>
<dbReference type="GeneID" id="95979741"/>
<dbReference type="PANTHER" id="PTHR31001:SF50">
    <property type="entry name" value="ZN(II)2CYS6 TRANSCRIPTION FACTOR (EUROFUNG)"/>
    <property type="match status" value="1"/>
</dbReference>
<dbReference type="InterPro" id="IPR050613">
    <property type="entry name" value="Sec_Metabolite_Reg"/>
</dbReference>
<dbReference type="PROSITE" id="PS00463">
    <property type="entry name" value="ZN2_CY6_FUNGAL_1"/>
    <property type="match status" value="1"/>
</dbReference>
<evidence type="ECO:0000256" key="2">
    <source>
        <dbReference type="ARBA" id="ARBA00022723"/>
    </source>
</evidence>
<dbReference type="CDD" id="cd12148">
    <property type="entry name" value="fungal_TF_MHR"/>
    <property type="match status" value="1"/>
</dbReference>
<dbReference type="SMART" id="SM00066">
    <property type="entry name" value="GAL4"/>
    <property type="match status" value="1"/>
</dbReference>
<evidence type="ECO:0000256" key="3">
    <source>
        <dbReference type="ARBA" id="ARBA00023242"/>
    </source>
</evidence>
<organism evidence="6 7">
    <name type="scientific">Neodothiora populina</name>
    <dbReference type="NCBI Taxonomy" id="2781224"/>
    <lineage>
        <taxon>Eukaryota</taxon>
        <taxon>Fungi</taxon>
        <taxon>Dikarya</taxon>
        <taxon>Ascomycota</taxon>
        <taxon>Pezizomycotina</taxon>
        <taxon>Dothideomycetes</taxon>
        <taxon>Dothideomycetidae</taxon>
        <taxon>Dothideales</taxon>
        <taxon>Dothioraceae</taxon>
        <taxon>Neodothiora</taxon>
    </lineage>
</organism>
<protein>
    <recommendedName>
        <fullName evidence="5">Zn(2)-C6 fungal-type domain-containing protein</fullName>
    </recommendedName>
</protein>
<feature type="region of interest" description="Disordered" evidence="4">
    <location>
        <begin position="160"/>
        <end position="179"/>
    </location>
</feature>
<comment type="subcellular location">
    <subcellularLocation>
        <location evidence="1">Nucleus</location>
    </subcellularLocation>
</comment>
<dbReference type="InterPro" id="IPR001138">
    <property type="entry name" value="Zn2Cys6_DnaBD"/>
</dbReference>
<feature type="region of interest" description="Disordered" evidence="4">
    <location>
        <begin position="106"/>
        <end position="133"/>
    </location>
</feature>
<dbReference type="RefSeq" id="XP_069198133.1">
    <property type="nucleotide sequence ID" value="XM_069345927.1"/>
</dbReference>
<evidence type="ECO:0000256" key="1">
    <source>
        <dbReference type="ARBA" id="ARBA00004123"/>
    </source>
</evidence>
<keyword evidence="7" id="KW-1185">Reference proteome</keyword>
<feature type="domain" description="Zn(2)-C6 fungal-type" evidence="5">
    <location>
        <begin position="23"/>
        <end position="51"/>
    </location>
</feature>
<dbReference type="Proteomes" id="UP001562354">
    <property type="component" value="Unassembled WGS sequence"/>
</dbReference>
<comment type="caution">
    <text evidence="6">The sequence shown here is derived from an EMBL/GenBank/DDBJ whole genome shotgun (WGS) entry which is preliminary data.</text>
</comment>
<gene>
    <name evidence="6" type="ORF">AAFC00_006042</name>
</gene>
<dbReference type="EMBL" id="JBFMKM010000013">
    <property type="protein sequence ID" value="KAL1301857.1"/>
    <property type="molecule type" value="Genomic_DNA"/>
</dbReference>
<feature type="compositionally biased region" description="Low complexity" evidence="4">
    <location>
        <begin position="614"/>
        <end position="642"/>
    </location>
</feature>
<dbReference type="CDD" id="cd00067">
    <property type="entry name" value="GAL4"/>
    <property type="match status" value="1"/>
</dbReference>
<accession>A0ABR3P6V0</accession>
<dbReference type="PROSITE" id="PS50048">
    <property type="entry name" value="ZN2_CY6_FUNGAL_2"/>
    <property type="match status" value="1"/>
</dbReference>
<feature type="compositionally biased region" description="Low complexity" evidence="4">
    <location>
        <begin position="110"/>
        <end position="130"/>
    </location>
</feature>
<dbReference type="Pfam" id="PF04082">
    <property type="entry name" value="Fungal_trans"/>
    <property type="match status" value="1"/>
</dbReference>
<feature type="region of interest" description="Disordered" evidence="4">
    <location>
        <begin position="39"/>
        <end position="71"/>
    </location>
</feature>
<evidence type="ECO:0000313" key="7">
    <source>
        <dbReference type="Proteomes" id="UP001562354"/>
    </source>
</evidence>
<dbReference type="PANTHER" id="PTHR31001">
    <property type="entry name" value="UNCHARACTERIZED TRANSCRIPTIONAL REGULATORY PROTEIN"/>
    <property type="match status" value="1"/>
</dbReference>
<dbReference type="Gene3D" id="4.10.240.10">
    <property type="entry name" value="Zn(2)-C6 fungal-type DNA-binding domain"/>
    <property type="match status" value="1"/>
</dbReference>
<reference evidence="6 7" key="1">
    <citation type="submission" date="2024-07" db="EMBL/GenBank/DDBJ databases">
        <title>Draft sequence of the Neodothiora populina.</title>
        <authorList>
            <person name="Drown D.D."/>
            <person name="Schuette U.S."/>
            <person name="Buechlein A.B."/>
            <person name="Rusch D.R."/>
            <person name="Winton L.W."/>
            <person name="Adams G.A."/>
        </authorList>
    </citation>
    <scope>NUCLEOTIDE SEQUENCE [LARGE SCALE GENOMIC DNA]</scope>
    <source>
        <strain evidence="6 7">CPC 39397</strain>
    </source>
</reference>
<keyword evidence="2" id="KW-0479">Metal-binding</keyword>
<dbReference type="SUPFAM" id="SSF57701">
    <property type="entry name" value="Zn2/Cys6 DNA-binding domain"/>
    <property type="match status" value="1"/>
</dbReference>
<dbReference type="Pfam" id="PF00172">
    <property type="entry name" value="Zn_clus"/>
    <property type="match status" value="1"/>
</dbReference>
<dbReference type="SMART" id="SM00906">
    <property type="entry name" value="Fungal_trans"/>
    <property type="match status" value="1"/>
</dbReference>
<keyword evidence="3" id="KW-0539">Nucleus</keyword>